<evidence type="ECO:0000256" key="1">
    <source>
        <dbReference type="SAM" id="MobiDB-lite"/>
    </source>
</evidence>
<dbReference type="EMBL" id="CAUYUJ010001419">
    <property type="protein sequence ID" value="CAK0795834.1"/>
    <property type="molecule type" value="Genomic_DNA"/>
</dbReference>
<reference evidence="2" key="1">
    <citation type="submission" date="2023-10" db="EMBL/GenBank/DDBJ databases">
        <authorList>
            <person name="Chen Y."/>
            <person name="Shah S."/>
            <person name="Dougan E. K."/>
            <person name="Thang M."/>
            <person name="Chan C."/>
        </authorList>
    </citation>
    <scope>NUCLEOTIDE SEQUENCE [LARGE SCALE GENOMIC DNA]</scope>
</reference>
<feature type="compositionally biased region" description="Basic residues" evidence="1">
    <location>
        <begin position="107"/>
        <end position="125"/>
    </location>
</feature>
<evidence type="ECO:0000313" key="2">
    <source>
        <dbReference type="EMBL" id="CAK0795834.1"/>
    </source>
</evidence>
<comment type="caution">
    <text evidence="2">The sequence shown here is derived from an EMBL/GenBank/DDBJ whole genome shotgun (WGS) entry which is preliminary data.</text>
</comment>
<proteinExistence type="predicted"/>
<organism evidence="2 3">
    <name type="scientific">Prorocentrum cordatum</name>
    <dbReference type="NCBI Taxonomy" id="2364126"/>
    <lineage>
        <taxon>Eukaryota</taxon>
        <taxon>Sar</taxon>
        <taxon>Alveolata</taxon>
        <taxon>Dinophyceae</taxon>
        <taxon>Prorocentrales</taxon>
        <taxon>Prorocentraceae</taxon>
        <taxon>Prorocentrum</taxon>
    </lineage>
</organism>
<gene>
    <name evidence="2" type="ORF">PCOR1329_LOCUS5382</name>
</gene>
<feature type="region of interest" description="Disordered" evidence="1">
    <location>
        <begin position="107"/>
        <end position="142"/>
    </location>
</feature>
<name>A0ABN9PVP8_9DINO</name>
<dbReference type="Proteomes" id="UP001189429">
    <property type="component" value="Unassembled WGS sequence"/>
</dbReference>
<accession>A0ABN9PVP8</accession>
<sequence length="142" mass="15897">MRPPLHAVCHAGGPREPRLQVAMLPRVSPVLFFVAQKAHLRAGPWAPVGRRCGVERLLASEPRREMRAAQRAVLRRTAAVQAASSPWLVFCEGPEAGAKTWRLAHRGHRGNRPWHRGTPTRKPCRRPSWSDRQLGPNQTSTT</sequence>
<protein>
    <submittedName>
        <fullName evidence="2">Uncharacterized protein</fullName>
    </submittedName>
</protein>
<evidence type="ECO:0000313" key="3">
    <source>
        <dbReference type="Proteomes" id="UP001189429"/>
    </source>
</evidence>
<keyword evidence="3" id="KW-1185">Reference proteome</keyword>